<accession>A0A117NMY8</accession>
<dbReference type="AlphaFoldDB" id="A0A117NMY8"/>
<comment type="caution">
    <text evidence="2">The sequence shown here is derived from an EMBL/GenBank/DDBJ whole genome shotgun (WGS) entry which is preliminary data.</text>
</comment>
<dbReference type="EMBL" id="LLXE01000197">
    <property type="protein sequence ID" value="KUM59973.1"/>
    <property type="molecule type" value="Genomic_DNA"/>
</dbReference>
<gene>
    <name evidence="2" type="ORF">ACN42_g7171</name>
</gene>
<feature type="compositionally biased region" description="Polar residues" evidence="1">
    <location>
        <begin position="1"/>
        <end position="12"/>
    </location>
</feature>
<evidence type="ECO:0000256" key="1">
    <source>
        <dbReference type="SAM" id="MobiDB-lite"/>
    </source>
</evidence>
<evidence type="ECO:0000313" key="2">
    <source>
        <dbReference type="EMBL" id="KUM59973.1"/>
    </source>
</evidence>
<dbReference type="Proteomes" id="UP000055045">
    <property type="component" value="Unassembled WGS sequence"/>
</dbReference>
<evidence type="ECO:0000313" key="3">
    <source>
        <dbReference type="Proteomes" id="UP000055045"/>
    </source>
</evidence>
<protein>
    <submittedName>
        <fullName evidence="2">Uncharacterized protein</fullName>
    </submittedName>
</protein>
<name>A0A117NMY8_PENFR</name>
<sequence length="107" mass="12120">MTNCYTEMSSEGSSRDPVNNDLKATTSGPKPVEDYAQRLHQRDALVALNEVIRKLIMERRVIENDIIHQRSVLDDQIARLSATDENIQTLQTVWEDMAAGFGHPSHK</sequence>
<reference evidence="2 3" key="1">
    <citation type="submission" date="2015-10" db="EMBL/GenBank/DDBJ databases">
        <title>Genome sequencing of Penicillium freii.</title>
        <authorList>
            <person name="Nguyen H.D."/>
            <person name="Visagie C.M."/>
            <person name="Seifert K.A."/>
        </authorList>
    </citation>
    <scope>NUCLEOTIDE SEQUENCE [LARGE SCALE GENOMIC DNA]</scope>
    <source>
        <strain evidence="2 3">DAOM 242723</strain>
    </source>
</reference>
<feature type="region of interest" description="Disordered" evidence="1">
    <location>
        <begin position="1"/>
        <end position="31"/>
    </location>
</feature>
<dbReference type="STRING" id="48697.A0A117NMY8"/>
<proteinExistence type="predicted"/>
<organism evidence="2 3">
    <name type="scientific">Penicillium freii</name>
    <dbReference type="NCBI Taxonomy" id="48697"/>
    <lineage>
        <taxon>Eukaryota</taxon>
        <taxon>Fungi</taxon>
        <taxon>Dikarya</taxon>
        <taxon>Ascomycota</taxon>
        <taxon>Pezizomycotina</taxon>
        <taxon>Eurotiomycetes</taxon>
        <taxon>Eurotiomycetidae</taxon>
        <taxon>Eurotiales</taxon>
        <taxon>Aspergillaceae</taxon>
        <taxon>Penicillium</taxon>
    </lineage>
</organism>
<keyword evidence="3" id="KW-1185">Reference proteome</keyword>